<evidence type="ECO:0000313" key="3">
    <source>
        <dbReference type="Proteomes" id="UP000186136"/>
    </source>
</evidence>
<dbReference type="AlphaFoldDB" id="A0A1Q2YC33"/>
<feature type="compositionally biased region" description="Low complexity" evidence="1">
    <location>
        <begin position="103"/>
        <end position="132"/>
    </location>
</feature>
<dbReference type="Proteomes" id="UP000186136">
    <property type="component" value="Unassembled WGS sequence"/>
</dbReference>
<evidence type="ECO:0000256" key="1">
    <source>
        <dbReference type="SAM" id="MobiDB-lite"/>
    </source>
</evidence>
<evidence type="ECO:0000313" key="2">
    <source>
        <dbReference type="EMBL" id="GAV27089.1"/>
    </source>
</evidence>
<proteinExistence type="predicted"/>
<keyword evidence="3" id="KW-1185">Reference proteome</keyword>
<feature type="compositionally biased region" description="Acidic residues" evidence="1">
    <location>
        <begin position="13"/>
        <end position="30"/>
    </location>
</feature>
<name>A0A1Q2YC33_9ASCO</name>
<feature type="compositionally biased region" description="Basic and acidic residues" evidence="1">
    <location>
        <begin position="89"/>
        <end position="102"/>
    </location>
</feature>
<dbReference type="EMBL" id="BDGI01000020">
    <property type="protein sequence ID" value="GAV27089.1"/>
    <property type="molecule type" value="Genomic_DNA"/>
</dbReference>
<feature type="region of interest" description="Disordered" evidence="1">
    <location>
        <begin position="1"/>
        <end position="132"/>
    </location>
</feature>
<accession>A0A1Q2YC33</accession>
<organism evidence="2 3">
    <name type="scientific">Pichia membranifaciens</name>
    <dbReference type="NCBI Taxonomy" id="4926"/>
    <lineage>
        <taxon>Eukaryota</taxon>
        <taxon>Fungi</taxon>
        <taxon>Dikarya</taxon>
        <taxon>Ascomycota</taxon>
        <taxon>Saccharomycotina</taxon>
        <taxon>Pichiomycetes</taxon>
        <taxon>Pichiales</taxon>
        <taxon>Pichiaceae</taxon>
        <taxon>Pichia</taxon>
    </lineage>
</organism>
<sequence>MRHLTLTARSDDLNLDIEMQDGSTESDDASVDGGGASAASSACSSSSSAGGSQTASSSSAGSSSASSVPTASPATATQIMDIPAISCTDGHEHEYEHEHEYQQHQQQPQQQQLHEHSPPTAALPTTPTATTDAVATSCKFALHARDRSARGAEEPAVET</sequence>
<reference evidence="2 3" key="1">
    <citation type="submission" date="2016-08" db="EMBL/GenBank/DDBJ databases">
        <title>Whole genome shotgun sequence of Pichia membranifaciens KS47-1.</title>
        <authorList>
            <person name="Konishi M."/>
            <person name="Ishida M."/>
            <person name="Arakawa T."/>
            <person name="Kato Y."/>
            <person name="Horiuchi J."/>
        </authorList>
    </citation>
    <scope>NUCLEOTIDE SEQUENCE [LARGE SCALE GENOMIC DNA]</scope>
    <source>
        <strain evidence="2 3">KS47-1</strain>
    </source>
</reference>
<gene>
    <name evidence="2" type="ORF">PMKS-000550</name>
</gene>
<comment type="caution">
    <text evidence="2">The sequence shown here is derived from an EMBL/GenBank/DDBJ whole genome shotgun (WGS) entry which is preliminary data.</text>
</comment>
<feature type="compositionally biased region" description="Low complexity" evidence="1">
    <location>
        <begin position="37"/>
        <end position="76"/>
    </location>
</feature>
<protein>
    <submittedName>
        <fullName evidence="2">Uncharacterized protein</fullName>
    </submittedName>
</protein>